<evidence type="ECO:0000256" key="5">
    <source>
        <dbReference type="ARBA" id="ARBA00038039"/>
    </source>
</evidence>
<keyword evidence="2 7" id="KW-0812">Transmembrane</keyword>
<dbReference type="AlphaFoldDB" id="A0A0P1KP43"/>
<evidence type="ECO:0000256" key="1">
    <source>
        <dbReference type="ARBA" id="ARBA00004141"/>
    </source>
</evidence>
<name>A0A0P1KP43_9SACH</name>
<dbReference type="InterPro" id="IPR051415">
    <property type="entry name" value="LAAT-1"/>
</dbReference>
<comment type="similarity">
    <text evidence="5">Belongs to the laat-1 family.</text>
</comment>
<dbReference type="Proteomes" id="UP000236544">
    <property type="component" value="Unassembled WGS sequence"/>
</dbReference>
<evidence type="ECO:0000256" key="2">
    <source>
        <dbReference type="ARBA" id="ARBA00022692"/>
    </source>
</evidence>
<gene>
    <name evidence="8" type="ORF">LAQU0_S04e00848g</name>
</gene>
<feature type="transmembrane region" description="Helical" evidence="7">
    <location>
        <begin position="72"/>
        <end position="92"/>
    </location>
</feature>
<comment type="subcellular location">
    <subcellularLocation>
        <location evidence="1">Membrane</location>
        <topology evidence="1">Multi-pass membrane protein</topology>
    </subcellularLocation>
</comment>
<feature type="transmembrane region" description="Helical" evidence="7">
    <location>
        <begin position="202"/>
        <end position="220"/>
    </location>
</feature>
<feature type="transmembrane region" description="Helical" evidence="7">
    <location>
        <begin position="165"/>
        <end position="182"/>
    </location>
</feature>
<evidence type="ECO:0000256" key="7">
    <source>
        <dbReference type="SAM" id="Phobius"/>
    </source>
</evidence>
<dbReference type="GO" id="GO:0034488">
    <property type="term" value="P:basic amino acid transmembrane export from vacuole"/>
    <property type="evidence" value="ECO:0007669"/>
    <property type="project" value="TreeGrafter"/>
</dbReference>
<reference evidence="9" key="1">
    <citation type="submission" date="2015-10" db="EMBL/GenBank/DDBJ databases">
        <authorList>
            <person name="Devillers H."/>
        </authorList>
    </citation>
    <scope>NUCLEOTIDE SEQUENCE [LARGE SCALE GENOMIC DNA]</scope>
</reference>
<dbReference type="GO" id="GO:0015174">
    <property type="term" value="F:basic amino acid transmembrane transporter activity"/>
    <property type="evidence" value="ECO:0007669"/>
    <property type="project" value="TreeGrafter"/>
</dbReference>
<protein>
    <submittedName>
        <fullName evidence="8">LAQU0S04e00848g1_1</fullName>
    </submittedName>
</protein>
<dbReference type="PANTHER" id="PTHR16201">
    <property type="entry name" value="SEVEN TRANSMEMBRANE PROTEIN 1-RELATED"/>
    <property type="match status" value="1"/>
</dbReference>
<dbReference type="Gene3D" id="1.20.1280.290">
    <property type="match status" value="2"/>
</dbReference>
<evidence type="ECO:0000256" key="4">
    <source>
        <dbReference type="ARBA" id="ARBA00023136"/>
    </source>
</evidence>
<dbReference type="FunFam" id="1.20.1280.290:FF:000009">
    <property type="entry name" value="PQ loop repeat family protein"/>
    <property type="match status" value="1"/>
</dbReference>
<proteinExistence type="inferred from homology"/>
<evidence type="ECO:0000313" key="9">
    <source>
        <dbReference type="Proteomes" id="UP000236544"/>
    </source>
</evidence>
<dbReference type="OrthoDB" id="8048523at2759"/>
<keyword evidence="3 7" id="KW-1133">Transmembrane helix</keyword>
<evidence type="ECO:0000256" key="3">
    <source>
        <dbReference type="ARBA" id="ARBA00022989"/>
    </source>
</evidence>
<feature type="transmembrane region" description="Helical" evidence="7">
    <location>
        <begin position="46"/>
        <end position="65"/>
    </location>
</feature>
<comment type="catalytic activity">
    <reaction evidence="6">
        <text>L-histidine(out) + L-arginine(in) = L-histidine(in) + L-arginine(out)</text>
        <dbReference type="Rhea" id="RHEA:71063"/>
        <dbReference type="ChEBI" id="CHEBI:32682"/>
        <dbReference type="ChEBI" id="CHEBI:57595"/>
    </reaction>
</comment>
<dbReference type="FunFam" id="1.20.1280.290:FF:000034">
    <property type="entry name" value="PQ loop repeat family protein"/>
    <property type="match status" value="1"/>
</dbReference>
<dbReference type="EMBL" id="LN890563">
    <property type="protein sequence ID" value="CUS21790.1"/>
    <property type="molecule type" value="Genomic_DNA"/>
</dbReference>
<dbReference type="SMART" id="SM00679">
    <property type="entry name" value="CTNS"/>
    <property type="match status" value="2"/>
</dbReference>
<dbReference type="PANTHER" id="PTHR16201:SF34">
    <property type="entry name" value="LYSOSOMAL AMINO ACID TRANSPORTER 1"/>
    <property type="match status" value="1"/>
</dbReference>
<dbReference type="Pfam" id="PF04193">
    <property type="entry name" value="PQ-loop"/>
    <property type="match status" value="2"/>
</dbReference>
<evidence type="ECO:0000256" key="6">
    <source>
        <dbReference type="ARBA" id="ARBA00050768"/>
    </source>
</evidence>
<dbReference type="GO" id="GO:0000329">
    <property type="term" value="C:fungal-type vacuole membrane"/>
    <property type="evidence" value="ECO:0007669"/>
    <property type="project" value="TreeGrafter"/>
</dbReference>
<dbReference type="InterPro" id="IPR006603">
    <property type="entry name" value="PQ-loop_rpt"/>
</dbReference>
<evidence type="ECO:0000313" key="8">
    <source>
        <dbReference type="EMBL" id="CUS21790.1"/>
    </source>
</evidence>
<accession>A0A0P1KP43</accession>
<feature type="transmembrane region" description="Helical" evidence="7">
    <location>
        <begin position="7"/>
        <end position="26"/>
    </location>
</feature>
<keyword evidence="9" id="KW-1185">Reference proteome</keyword>
<keyword evidence="4 7" id="KW-0472">Membrane</keyword>
<feature type="transmembrane region" description="Helical" evidence="7">
    <location>
        <begin position="240"/>
        <end position="262"/>
    </location>
</feature>
<sequence length="295" mass="32689">MPCSYRVLPHISTIAGSISFLSSFIAQIPQVLETYVDKTVEGLSPLFLLAWLFGDITTLIGATLTNQLPFQIILALYFLANDLFICGQYYYYGVMHNNELATPGHEYKTSDERLALVRSRGSELSIGAGAQRRSWIASLLCFGSQANAMPLAFIAENSGNGPSSSGLGMALAWAGAMCYVSARIPQLIKNYQRKSTDGLSPFLFINTLIANLTYTISIFTSCEFLSNDDRWGFAMSELPFIIGSTGTILFDLIYFYQHYILYASDMRLRELEAHVDGPISEEERVARATETTPLL</sequence>
<organism evidence="8 9">
    <name type="scientific">Lachancea quebecensis</name>
    <dbReference type="NCBI Taxonomy" id="1654605"/>
    <lineage>
        <taxon>Eukaryota</taxon>
        <taxon>Fungi</taxon>
        <taxon>Dikarya</taxon>
        <taxon>Ascomycota</taxon>
        <taxon>Saccharomycotina</taxon>
        <taxon>Saccharomycetes</taxon>
        <taxon>Saccharomycetales</taxon>
        <taxon>Saccharomycetaceae</taxon>
        <taxon>Lachancea</taxon>
    </lineage>
</organism>